<gene>
    <name evidence="2" type="ORF">GMBLW1_28330</name>
</gene>
<dbReference type="Proteomes" id="UP000464378">
    <property type="component" value="Chromosome"/>
</dbReference>
<protein>
    <submittedName>
        <fullName evidence="2">Hypothetical membrane protein</fullName>
    </submittedName>
</protein>
<dbReference type="InterPro" id="IPR005625">
    <property type="entry name" value="PepSY-ass_TM"/>
</dbReference>
<dbReference type="AlphaFoldDB" id="A0A6C2YI81"/>
<accession>A0A6C2YI81</accession>
<evidence type="ECO:0000313" key="2">
    <source>
        <dbReference type="EMBL" id="VIP01127.1"/>
    </source>
</evidence>
<dbReference type="RefSeq" id="WP_162656367.1">
    <property type="nucleotide sequence ID" value="NZ_LR593887.1"/>
</dbReference>
<feature type="transmembrane region" description="Helical" evidence="1">
    <location>
        <begin position="12"/>
        <end position="32"/>
    </location>
</feature>
<dbReference type="InParanoid" id="A0A6C2YI81"/>
<sequence length="179" mass="20038">MRATVLNRKVHYWLSLGIALPVLLVLLTGLLLQVKKQVPWVQPIENRGTGKSPTVEMAQILAICQSNPETGIQSWADINRLDIRPSKGLIKVATEANLEVQIDAGTGAILQIAVRRSDWIEALHDGSFFSNAVKYGIFLPSGILLLVMWLTGMILFVQPMWIRWRRKRQAGQSGKSVER</sequence>
<dbReference type="EMBL" id="LR586016">
    <property type="protein sequence ID" value="VIP01127.1"/>
    <property type="molecule type" value="Genomic_DNA"/>
</dbReference>
<keyword evidence="3" id="KW-1185">Reference proteome</keyword>
<organism evidence="2">
    <name type="scientific">Tuwongella immobilis</name>
    <dbReference type="NCBI Taxonomy" id="692036"/>
    <lineage>
        <taxon>Bacteria</taxon>
        <taxon>Pseudomonadati</taxon>
        <taxon>Planctomycetota</taxon>
        <taxon>Planctomycetia</taxon>
        <taxon>Gemmatales</taxon>
        <taxon>Gemmataceae</taxon>
        <taxon>Tuwongella</taxon>
    </lineage>
</organism>
<dbReference type="EMBL" id="LR593887">
    <property type="protein sequence ID" value="VTR97679.1"/>
    <property type="molecule type" value="Genomic_DNA"/>
</dbReference>
<dbReference type="Pfam" id="PF03929">
    <property type="entry name" value="PepSY_TM"/>
    <property type="match status" value="1"/>
</dbReference>
<name>A0A6C2YI81_9BACT</name>
<keyword evidence="1" id="KW-0812">Transmembrane</keyword>
<feature type="transmembrane region" description="Helical" evidence="1">
    <location>
        <begin position="137"/>
        <end position="157"/>
    </location>
</feature>
<evidence type="ECO:0000256" key="1">
    <source>
        <dbReference type="SAM" id="Phobius"/>
    </source>
</evidence>
<keyword evidence="1" id="KW-0472">Membrane</keyword>
<evidence type="ECO:0000313" key="3">
    <source>
        <dbReference type="Proteomes" id="UP000464378"/>
    </source>
</evidence>
<dbReference type="KEGG" id="tim:GMBLW1_28330"/>
<keyword evidence="1" id="KW-1133">Transmembrane helix</keyword>
<reference evidence="2" key="1">
    <citation type="submission" date="2019-04" db="EMBL/GenBank/DDBJ databases">
        <authorList>
            <consortium name="Science for Life Laboratories"/>
        </authorList>
    </citation>
    <scope>NUCLEOTIDE SEQUENCE</scope>
    <source>
        <strain evidence="2">MBLW1</strain>
    </source>
</reference>
<proteinExistence type="predicted"/>